<evidence type="ECO:0000313" key="3">
    <source>
        <dbReference type="Proteomes" id="UP000076798"/>
    </source>
</evidence>
<accession>A0A166B1G8</accession>
<dbReference type="InterPro" id="IPR036047">
    <property type="entry name" value="F-box-like_dom_sf"/>
</dbReference>
<dbReference type="InterPro" id="IPR001810">
    <property type="entry name" value="F-box_dom"/>
</dbReference>
<gene>
    <name evidence="2" type="ORF">SISSUDRAFT_1064119</name>
</gene>
<organism evidence="2 3">
    <name type="scientific">Sistotremastrum suecicum HHB10207 ss-3</name>
    <dbReference type="NCBI Taxonomy" id="1314776"/>
    <lineage>
        <taxon>Eukaryota</taxon>
        <taxon>Fungi</taxon>
        <taxon>Dikarya</taxon>
        <taxon>Basidiomycota</taxon>
        <taxon>Agaricomycotina</taxon>
        <taxon>Agaricomycetes</taxon>
        <taxon>Sistotremastrales</taxon>
        <taxon>Sistotremastraceae</taxon>
        <taxon>Sistotremastrum</taxon>
    </lineage>
</organism>
<dbReference type="AlphaFoldDB" id="A0A166B1G8"/>
<dbReference type="EMBL" id="KV428124">
    <property type="protein sequence ID" value="KZT35909.1"/>
    <property type="molecule type" value="Genomic_DNA"/>
</dbReference>
<evidence type="ECO:0000259" key="1">
    <source>
        <dbReference type="PROSITE" id="PS50181"/>
    </source>
</evidence>
<feature type="domain" description="F-box" evidence="1">
    <location>
        <begin position="8"/>
        <end position="57"/>
    </location>
</feature>
<dbReference type="STRING" id="1314776.A0A166B1G8"/>
<keyword evidence="3" id="KW-1185">Reference proteome</keyword>
<sequence>MGRRRITLLKILDMPVEVFLLIAGHLNPLDVLQMSRASRGLRRLLMHPSGRHIWVQARSNIEDLPPCPDKLNEAQYASLLFEHGCQGEDCTSRSTQIHNILLQRLCSSCLQARSSSYLILSQQFPDFGNISKLVPKVDSQQAIWIRKEIDYIADLWSDLKAKGDQSSIDDFTLERQLLVMKANEEGDRITEWLDLQKRLKREEKDRLIRLRVNSIEERLVDLGYDIDRIPRWRGSWRKLVRKPYKLTDKAWLILEPKLIQLLLPLRPDVPHHQATSLPSSSKIEEPSTSSVIQANFFQDPRKDHIVRTMGTALQCLTVILNTVISQDIVSDESASAASPALQYPFLKSEDGQDWGRMLIFELLSTSSYHQGSASTLFACRECDTVLSYPEVLFHEHISRILPDAFGAIQRVITTQISDIARVLFHDMFNAHTHYNLSELMAFGTRFACQRCAVELRKPRTWIDLVQHFYDDACWFDGVVGLTEQDRAGHTFFDDHSMTTNAASGHPLCLLLSEAEEAHYVRERQQSATTPESTDCYCTFCNFDYRGWQMTYREATVHLNQKHGIWVDFDACIGRYVT</sequence>
<evidence type="ECO:0000313" key="2">
    <source>
        <dbReference type="EMBL" id="KZT35909.1"/>
    </source>
</evidence>
<name>A0A166B1G8_9AGAM</name>
<dbReference type="PROSITE" id="PS50181">
    <property type="entry name" value="FBOX"/>
    <property type="match status" value="1"/>
</dbReference>
<dbReference type="OrthoDB" id="2322499at2759"/>
<proteinExistence type="predicted"/>
<protein>
    <recommendedName>
        <fullName evidence="1">F-box domain-containing protein</fullName>
    </recommendedName>
</protein>
<reference evidence="2 3" key="1">
    <citation type="journal article" date="2016" name="Mol. Biol. Evol.">
        <title>Comparative Genomics of Early-Diverging Mushroom-Forming Fungi Provides Insights into the Origins of Lignocellulose Decay Capabilities.</title>
        <authorList>
            <person name="Nagy L.G."/>
            <person name="Riley R."/>
            <person name="Tritt A."/>
            <person name="Adam C."/>
            <person name="Daum C."/>
            <person name="Floudas D."/>
            <person name="Sun H."/>
            <person name="Yadav J.S."/>
            <person name="Pangilinan J."/>
            <person name="Larsson K.H."/>
            <person name="Matsuura K."/>
            <person name="Barry K."/>
            <person name="Labutti K."/>
            <person name="Kuo R."/>
            <person name="Ohm R.A."/>
            <person name="Bhattacharya S.S."/>
            <person name="Shirouzu T."/>
            <person name="Yoshinaga Y."/>
            <person name="Martin F.M."/>
            <person name="Grigoriev I.V."/>
            <person name="Hibbett D.S."/>
        </authorList>
    </citation>
    <scope>NUCLEOTIDE SEQUENCE [LARGE SCALE GENOMIC DNA]</scope>
    <source>
        <strain evidence="2 3">HHB10207 ss-3</strain>
    </source>
</reference>
<dbReference type="Proteomes" id="UP000076798">
    <property type="component" value="Unassembled WGS sequence"/>
</dbReference>
<dbReference type="SUPFAM" id="SSF81383">
    <property type="entry name" value="F-box domain"/>
    <property type="match status" value="1"/>
</dbReference>